<evidence type="ECO:0000313" key="2">
    <source>
        <dbReference type="EMBL" id="MFD1455205.1"/>
    </source>
</evidence>
<organism evidence="2 3">
    <name type="scientific">Levilactobacillus lanxiensis</name>
    <dbReference type="NCBI Taxonomy" id="2799568"/>
    <lineage>
        <taxon>Bacteria</taxon>
        <taxon>Bacillati</taxon>
        <taxon>Bacillota</taxon>
        <taxon>Bacilli</taxon>
        <taxon>Lactobacillales</taxon>
        <taxon>Lactobacillaceae</taxon>
        <taxon>Levilactobacillus</taxon>
    </lineage>
</organism>
<reference evidence="3" key="1">
    <citation type="journal article" date="2019" name="Int. J. Syst. Evol. Microbiol.">
        <title>The Global Catalogue of Microorganisms (GCM) 10K type strain sequencing project: providing services to taxonomists for standard genome sequencing and annotation.</title>
        <authorList>
            <consortium name="The Broad Institute Genomics Platform"/>
            <consortium name="The Broad Institute Genome Sequencing Center for Infectious Disease"/>
            <person name="Wu L."/>
            <person name="Ma J."/>
        </authorList>
    </citation>
    <scope>NUCLEOTIDE SEQUENCE [LARGE SCALE GENOMIC DNA]</scope>
    <source>
        <strain evidence="3">CCM 8979</strain>
    </source>
</reference>
<sequence>MAIIRSRREKNYTVLLNDGLRDQRLSFKARGLMAYMLSMPDDWKFYTRELVKHSDKDGRDSVRVGLKELEDCGYLKRQKKRSESGQFDSQDLLLVDTPTFSPGTDYPAPGKPATENPAPANPTLLSTNGTKDLPELSTEGTEHSPAVAEPSVSFEDEFDVVWKEYPNKQGKKQAFNHYKAWRKKSVKHINGYLLERLRLYKADLAANSWKHPMNGSTWFNGRFEDDYSIPADSVQGGVSYGGIDF</sequence>
<dbReference type="EMBL" id="JBHTOD010000004">
    <property type="protein sequence ID" value="MFD1455205.1"/>
    <property type="molecule type" value="Genomic_DNA"/>
</dbReference>
<gene>
    <name evidence="2" type="ORF">ACFQ44_05830</name>
</gene>
<keyword evidence="3" id="KW-1185">Reference proteome</keyword>
<accession>A0ABW4D3R8</accession>
<dbReference type="RefSeq" id="WP_203644448.1">
    <property type="nucleotide sequence ID" value="NZ_BOLN01000004.1"/>
</dbReference>
<evidence type="ECO:0000313" key="3">
    <source>
        <dbReference type="Proteomes" id="UP001597189"/>
    </source>
</evidence>
<feature type="region of interest" description="Disordered" evidence="1">
    <location>
        <begin position="98"/>
        <end position="149"/>
    </location>
</feature>
<evidence type="ECO:0000256" key="1">
    <source>
        <dbReference type="SAM" id="MobiDB-lite"/>
    </source>
</evidence>
<protein>
    <recommendedName>
        <fullName evidence="4">Helix-turn-helix domain-containing protein</fullName>
    </recommendedName>
</protein>
<name>A0ABW4D3R8_9LACO</name>
<proteinExistence type="predicted"/>
<evidence type="ECO:0008006" key="4">
    <source>
        <dbReference type="Google" id="ProtNLM"/>
    </source>
</evidence>
<dbReference type="Proteomes" id="UP001597189">
    <property type="component" value="Unassembled WGS sequence"/>
</dbReference>
<feature type="compositionally biased region" description="Low complexity" evidence="1">
    <location>
        <begin position="112"/>
        <end position="123"/>
    </location>
</feature>
<comment type="caution">
    <text evidence="2">The sequence shown here is derived from an EMBL/GenBank/DDBJ whole genome shotgun (WGS) entry which is preliminary data.</text>
</comment>